<gene>
    <name evidence="1" type="ORF">OVA965_LOCUS4787</name>
    <name evidence="2" type="ORF">TMI583_LOCUS4785</name>
</gene>
<dbReference type="Proteomes" id="UP000682733">
    <property type="component" value="Unassembled WGS sequence"/>
</dbReference>
<comment type="caution">
    <text evidence="1">The sequence shown here is derived from an EMBL/GenBank/DDBJ whole genome shotgun (WGS) entry which is preliminary data.</text>
</comment>
<protein>
    <submittedName>
        <fullName evidence="1">Uncharacterized protein</fullName>
    </submittedName>
</protein>
<dbReference type="AlphaFoldDB" id="A0A8S2D4Y4"/>
<dbReference type="EMBL" id="CAJNOK010001288">
    <property type="protein sequence ID" value="CAF0803777.1"/>
    <property type="molecule type" value="Genomic_DNA"/>
</dbReference>
<dbReference type="EMBL" id="CAJOBA010001288">
    <property type="protein sequence ID" value="CAF3587298.1"/>
    <property type="molecule type" value="Genomic_DNA"/>
</dbReference>
<accession>A0A8S2D4Y4</accession>
<sequence length="111" mass="12142">MKKKWKLATIGMLAAGTTAFVVPFTILSTRPKAETNQEIEEIEEIEQTTPPIDQIEVTPEPIETIDPLPEIIEPPILVKPQPFIDHFVDFGNDNDAQLVMNSSASAIAAGS</sequence>
<dbReference type="Proteomes" id="UP000677228">
    <property type="component" value="Unassembled WGS sequence"/>
</dbReference>
<reference evidence="1" key="1">
    <citation type="submission" date="2021-02" db="EMBL/GenBank/DDBJ databases">
        <authorList>
            <person name="Nowell W R."/>
        </authorList>
    </citation>
    <scope>NUCLEOTIDE SEQUENCE</scope>
</reference>
<proteinExistence type="predicted"/>
<evidence type="ECO:0000313" key="1">
    <source>
        <dbReference type="EMBL" id="CAF0803777.1"/>
    </source>
</evidence>
<evidence type="ECO:0000313" key="3">
    <source>
        <dbReference type="Proteomes" id="UP000677228"/>
    </source>
</evidence>
<organism evidence="1 3">
    <name type="scientific">Didymodactylos carnosus</name>
    <dbReference type="NCBI Taxonomy" id="1234261"/>
    <lineage>
        <taxon>Eukaryota</taxon>
        <taxon>Metazoa</taxon>
        <taxon>Spiralia</taxon>
        <taxon>Gnathifera</taxon>
        <taxon>Rotifera</taxon>
        <taxon>Eurotatoria</taxon>
        <taxon>Bdelloidea</taxon>
        <taxon>Philodinida</taxon>
        <taxon>Philodinidae</taxon>
        <taxon>Didymodactylos</taxon>
    </lineage>
</organism>
<name>A0A8S2D4Y4_9BILA</name>
<evidence type="ECO:0000313" key="2">
    <source>
        <dbReference type="EMBL" id="CAF3587298.1"/>
    </source>
</evidence>